<feature type="transmembrane region" description="Helical" evidence="1">
    <location>
        <begin position="150"/>
        <end position="171"/>
    </location>
</feature>
<dbReference type="InterPro" id="IPR021359">
    <property type="entry name" value="DUF2812"/>
</dbReference>
<dbReference type="Pfam" id="PF11193">
    <property type="entry name" value="DUF2812"/>
    <property type="match status" value="1"/>
</dbReference>
<dbReference type="OrthoDB" id="8757095at2"/>
<reference evidence="2 3" key="1">
    <citation type="submission" date="2010-08" db="EMBL/GenBank/DDBJ databases">
        <authorList>
            <person name="Harkins D.M."/>
            <person name="Madupu R."/>
            <person name="Durkin A.S."/>
            <person name="Torralba M."/>
            <person name="Methe B."/>
            <person name="Sutton G.G."/>
            <person name="Nelson K.E."/>
        </authorList>
    </citation>
    <scope>NUCLEOTIDE SEQUENCE [LARGE SCALE GENOMIC DNA]</scope>
    <source>
        <strain evidence="2 3">DSM 17678</strain>
    </source>
</reference>
<keyword evidence="1" id="KW-0472">Membrane</keyword>
<gene>
    <name evidence="2" type="ORF">HMPREF0634_0853</name>
</gene>
<evidence type="ECO:0000313" key="3">
    <source>
        <dbReference type="Proteomes" id="UP000003244"/>
    </source>
</evidence>
<protein>
    <recommendedName>
        <fullName evidence="4">DUF2812 domain-containing protein</fullName>
    </recommendedName>
</protein>
<keyword evidence="3" id="KW-1185">Reference proteome</keyword>
<dbReference type="GeneID" id="84801334"/>
<keyword evidence="1" id="KW-1133">Transmembrane helix</keyword>
<dbReference type="STRING" id="596315.HMPREF0634_0853"/>
<evidence type="ECO:0008006" key="4">
    <source>
        <dbReference type="Google" id="ProtNLM"/>
    </source>
</evidence>
<evidence type="ECO:0000313" key="2">
    <source>
        <dbReference type="EMBL" id="EFM64073.1"/>
    </source>
</evidence>
<organism evidence="2 3">
    <name type="scientific">Peptostreptococcus stomatis DSM 17678</name>
    <dbReference type="NCBI Taxonomy" id="596315"/>
    <lineage>
        <taxon>Bacteria</taxon>
        <taxon>Bacillati</taxon>
        <taxon>Bacillota</taxon>
        <taxon>Clostridia</taxon>
        <taxon>Peptostreptococcales</taxon>
        <taxon>Peptostreptococcaceae</taxon>
        <taxon>Peptostreptococcus</taxon>
    </lineage>
</organism>
<dbReference type="eggNOG" id="ENOG50329RG">
    <property type="taxonomic scope" value="Bacteria"/>
</dbReference>
<dbReference type="EMBL" id="ADGQ01000071">
    <property type="protein sequence ID" value="EFM64073.1"/>
    <property type="molecule type" value="Genomic_DNA"/>
</dbReference>
<evidence type="ECO:0000256" key="1">
    <source>
        <dbReference type="SAM" id="Phobius"/>
    </source>
</evidence>
<dbReference type="AlphaFoldDB" id="E0E4V8"/>
<sequence length="181" mass="21631">MANYKTKIRFFTIADYEEEQAWLEDQHRQGWKLKKMTPPCFFTFEEVGPEEVVYQLDYKNEKVTGEYLQMFRDYGWEYSGSCMGWNYFSKLKSQIENESEMKIFSDLESKIEMIDRIFKTRMMPLVIIFCAIIVPNLLRLSSSRSGPRNVSFIITLMIFALYIYIFLHCGLKLKKIKNKLK</sequence>
<dbReference type="RefSeq" id="WP_007791068.1">
    <property type="nucleotide sequence ID" value="NZ_ADGQ01000071.1"/>
</dbReference>
<keyword evidence="1" id="KW-0812">Transmembrane</keyword>
<accession>E0E4V8</accession>
<dbReference type="Proteomes" id="UP000003244">
    <property type="component" value="Unassembled WGS sequence"/>
</dbReference>
<proteinExistence type="predicted"/>
<name>E0E4V8_9FIRM</name>
<feature type="transmembrane region" description="Helical" evidence="1">
    <location>
        <begin position="122"/>
        <end position="138"/>
    </location>
</feature>
<comment type="caution">
    <text evidence="2">The sequence shown here is derived from an EMBL/GenBank/DDBJ whole genome shotgun (WGS) entry which is preliminary data.</text>
</comment>